<dbReference type="GO" id="GO:0006538">
    <property type="term" value="P:L-glutamate catabolic process"/>
    <property type="evidence" value="ECO:0007669"/>
    <property type="project" value="InterPro"/>
</dbReference>
<name>A0AB74UXF5_9GAMM</name>
<dbReference type="Pfam" id="PF21076">
    <property type="entry name" value="GDH_ACT2"/>
    <property type="match status" value="1"/>
</dbReference>
<dbReference type="Pfam" id="PF21077">
    <property type="entry name" value="GDH_ACT3"/>
    <property type="match status" value="1"/>
</dbReference>
<dbReference type="PANTHER" id="PTHR43403">
    <property type="entry name" value="NAD-SPECIFIC GLUTAMATE DEHYDROGENASE"/>
    <property type="match status" value="1"/>
</dbReference>
<dbReference type="InterPro" id="IPR036291">
    <property type="entry name" value="NAD(P)-bd_dom_sf"/>
</dbReference>
<dbReference type="SUPFAM" id="SSF53223">
    <property type="entry name" value="Aminoacid dehydrogenase-like, N-terminal domain"/>
    <property type="match status" value="1"/>
</dbReference>
<dbReference type="InterPro" id="IPR024727">
    <property type="entry name" value="NAD_Glu_DH_N_ACT1"/>
</dbReference>
<dbReference type="EMBL" id="CP170722">
    <property type="protein sequence ID" value="XIA21378.1"/>
    <property type="molecule type" value="Genomic_DNA"/>
</dbReference>
<evidence type="ECO:0000259" key="5">
    <source>
        <dbReference type="Pfam" id="PF21076"/>
    </source>
</evidence>
<evidence type="ECO:0000259" key="4">
    <source>
        <dbReference type="Pfam" id="PF21075"/>
    </source>
</evidence>
<dbReference type="Pfam" id="PF21073">
    <property type="entry name" value="GDH_HM1"/>
    <property type="match status" value="1"/>
</dbReference>
<feature type="domain" description="NAD-glutamate dehydrogenase catalytic" evidence="2">
    <location>
        <begin position="762"/>
        <end position="1253"/>
    </location>
</feature>
<gene>
    <name evidence="7" type="ORF">ACFCQI_13740</name>
</gene>
<reference evidence="7" key="1">
    <citation type="submission" date="2024-10" db="EMBL/GenBank/DDBJ databases">
        <authorList>
            <person name="Lesea H.P."/>
            <person name="Kuehl J.V."/>
            <person name="Chandonia J.-M."/>
        </authorList>
    </citation>
    <scope>NUCLEOTIDE SEQUENCE</scope>
    <source>
        <strain evidence="7">FW102-FHT14D06</strain>
    </source>
</reference>
<proteinExistence type="predicted"/>
<dbReference type="InterPro" id="IPR028971">
    <property type="entry name" value="NAD-GDH_cat"/>
</dbReference>
<dbReference type="Pfam" id="PF21079">
    <property type="entry name" value="GDH_HM2"/>
    <property type="match status" value="1"/>
</dbReference>
<dbReference type="Pfam" id="PF05088">
    <property type="entry name" value="Bac_GDH_CD"/>
    <property type="match status" value="1"/>
</dbReference>
<dbReference type="Gene3D" id="3.40.50.720">
    <property type="entry name" value="NAD(P)-binding Rossmann-like Domain"/>
    <property type="match status" value="1"/>
</dbReference>
<evidence type="ECO:0000313" key="7">
    <source>
        <dbReference type="EMBL" id="XIA21378.1"/>
    </source>
</evidence>
<dbReference type="RefSeq" id="WP_395117557.1">
    <property type="nucleotide sequence ID" value="NZ_CP170722.1"/>
</dbReference>
<feature type="domain" description="NAD-glutamate dehydrogenase ACT2" evidence="5">
    <location>
        <begin position="399"/>
        <end position="488"/>
    </location>
</feature>
<dbReference type="InterPro" id="IPR046346">
    <property type="entry name" value="Aminoacid_DH-like_N_sf"/>
</dbReference>
<evidence type="ECO:0000259" key="2">
    <source>
        <dbReference type="Pfam" id="PF05088"/>
    </source>
</evidence>
<dbReference type="PANTHER" id="PTHR43403:SF1">
    <property type="entry name" value="NAD-SPECIFIC GLUTAMATE DEHYDROGENASE"/>
    <property type="match status" value="1"/>
</dbReference>
<evidence type="ECO:0000259" key="6">
    <source>
        <dbReference type="Pfam" id="PF21077"/>
    </source>
</evidence>
<accession>A0AB74UXF5</accession>
<sequence>MNATLAANDPSLPSVVLAELKKSGMSPQRLTQAEVFCTAFFARVAGSDVQLHTPVQWAALVGSLLEFMQQRPAGRAAVRVLSPADLHAGRSLLQVVTDDMPFLIDTVSMVVSTNLQIHAVIHPVLTVSRDAAGALQELGGKQGHAESVMHFEIDRAADAAEQEQLKAQVEAALEDVRAAVNDWSAMREQALAIAAELPQRKIPLDEASAKEAAAFMRWLAEDNFTFLGYREYEVVDADGDRVLRSLEASGLGILRKTDSALAPRSLRTLAASELPQSGATDAIILTKTNARSHVHRPGYMDYIGVLQFGPDGRAVAEQRFLGLFTSSAYMARPQDVPLVRHKVEAVLARSGLKRDSYSGKSLRHILETLPREELLQGTEEELFNTSMGILELRQRARTRLFVRRDRYGRFFTCMVFVPRDRFNTSVRERIEATLGMALHAVQSDSSVEMGESALARLTIVMRPKIGDQPACDVAELEHAVAAIVRNWHDEVRDALVRLRGEHEGVVLANRYARALPAGYVEDVSPAVAAEDIHELSQLSGEHGIRMSFYHPPQNPESLRFKVYRNGSDISLSEVLPQLENLGLRVLTEHVYEIPGDTPLSIQDFDVQPTGKLAFSVEQVGALFEDAFEHVWRGAAENDGFNRLVLGAKLDWRQVAMLRGYSKYLLQTGVTFSQAYMEETLNRYPAIAGLLVELFLAKFDPRREALSPDELKIAGATLAVEMRTLIPANVQAAQPGLIDELGAALARPRAEQVKVVEAAIGVLLENVASLDEDRILRSFVGLIRATLRTSFFQQWEGAYRDYISYKIDSHQVAELPKPVPYREIWVCAPRVEGIHLRFGAVARGGLRWSDRREDFRTEVLGLVKAQMVKNTVIVPVGSKGGFFVKKSPDGDRDAVLAEGIACYKLFINGLLDITDNLVEGKVVHPHDVVRHDADDPYLVVAADKGTAKFSDIANAISIEHNYWLGDAFASGGSHGYDHKGMGITARGAWESVKRHFRALGRDCQNEDFTCVGIGDMSGDVFGNGMLLSEHIRLLAAFDHRHVFLDPNPDAARSFVERKRMFDVPRSSWDDYDKSLISAGGGVYPRSAKSIPISPEVRVALGLKPDVEHLAPNDLLSAVLKAPVDLLWNGGIGTYIKASSETHADVRDRANNGLRIDGAEVRAKIIGEGGNLGMTQKGRIEAAQKGVLLNTDFIDNSAGVDTSDHEVNIKILLNDAVQRGELSFDARNEQLASMTDEVAELVLWDNYRQNQAITLMEHQSIGRIGSMAHFIKTLENEGTLDRQVENLPSEAELAERKSRGLGLTRPELAVLLSYDKMRLFQQLLDSDVPEDPYLSKELVRYFPAPLHEKYAEHMQRHRLKREIIATAVTNSTLNRMGATFMMRMQEDTGKGPEAIAKAYTAAREILDARQLWAQIEALDSKVAEDTQVDAVKQIWSLLRHMTRWLLNRPGGSLDIAENVARYQTGVSALRQVLPEVLTPTGKGDFACTQEKWEGLGMPAELGQRLARMPDLRAALDMVEVVQQSGQPMEKVARVFFELGEVLDLEWLRGQIEALPVEGHWHAQARGSLLDELSHQHRALALQVLGMAGATGDLSPVQAWLQRDDATLQHTRNMLAEILTQNADYPIASVAVRRLAQLAQVPVG</sequence>
<protein>
    <submittedName>
        <fullName evidence="7">NAD-glutamate dehydrogenase</fullName>
    </submittedName>
</protein>
<dbReference type="InterPro" id="IPR049056">
    <property type="entry name" value="NAD_Glu_DH_HM3"/>
</dbReference>
<organism evidence="7">
    <name type="scientific">Rhodanobacter sp. FW102-FHT14D06</name>
    <dbReference type="NCBI Taxonomy" id="3351461"/>
    <lineage>
        <taxon>Bacteria</taxon>
        <taxon>Pseudomonadati</taxon>
        <taxon>Pseudomonadota</taxon>
        <taxon>Gammaproteobacteria</taxon>
        <taxon>Lysobacterales</taxon>
        <taxon>Rhodanobacteraceae</taxon>
        <taxon>Rhodanobacter</taxon>
    </lineage>
</organism>
<dbReference type="PIRSF" id="PIRSF036761">
    <property type="entry name" value="GDH_Mll4104"/>
    <property type="match status" value="1"/>
</dbReference>
<evidence type="ECO:0000256" key="1">
    <source>
        <dbReference type="ARBA" id="ARBA00023002"/>
    </source>
</evidence>
<dbReference type="GO" id="GO:0004069">
    <property type="term" value="F:L-aspartate:2-oxoglutarate aminotransferase activity"/>
    <property type="evidence" value="ECO:0007669"/>
    <property type="project" value="InterPro"/>
</dbReference>
<dbReference type="Pfam" id="PF21074">
    <property type="entry name" value="GDH_C"/>
    <property type="match status" value="1"/>
</dbReference>
<dbReference type="SUPFAM" id="SSF51735">
    <property type="entry name" value="NAD(P)-binding Rossmann-fold domains"/>
    <property type="match status" value="1"/>
</dbReference>
<dbReference type="InterPro" id="IPR049062">
    <property type="entry name" value="NAD_Glu_DH_ACT2"/>
</dbReference>
<dbReference type="InterPro" id="IPR048381">
    <property type="entry name" value="GDH_C"/>
</dbReference>
<dbReference type="Pfam" id="PF21075">
    <property type="entry name" value="GDH_ACT1"/>
    <property type="match status" value="1"/>
</dbReference>
<feature type="domain" description="NAD-glutamate dehydrogenase ACT3" evidence="6">
    <location>
        <begin position="544"/>
        <end position="618"/>
    </location>
</feature>
<dbReference type="InterPro" id="IPR049058">
    <property type="entry name" value="NAD_Glu_DH_HM2"/>
</dbReference>
<feature type="domain" description="NAD-specific glutamate dehydrogenase C-terminal" evidence="3">
    <location>
        <begin position="1298"/>
        <end position="1633"/>
    </location>
</feature>
<dbReference type="InterPro" id="IPR049064">
    <property type="entry name" value="NAD_Glu_DH_ACT3"/>
</dbReference>
<keyword evidence="1" id="KW-0560">Oxidoreductase</keyword>
<dbReference type="Pfam" id="PF21078">
    <property type="entry name" value="GDH_HM3"/>
    <property type="match status" value="1"/>
</dbReference>
<dbReference type="InterPro" id="IPR007780">
    <property type="entry name" value="NAD_Glu_DH_bac"/>
</dbReference>
<feature type="domain" description="NAD-glutamate dehydrogenase N-terminal ACT1" evidence="4">
    <location>
        <begin position="36"/>
        <end position="168"/>
    </location>
</feature>
<evidence type="ECO:0000259" key="3">
    <source>
        <dbReference type="Pfam" id="PF21074"/>
    </source>
</evidence>
<dbReference type="GO" id="GO:0004352">
    <property type="term" value="F:glutamate dehydrogenase (NAD+) activity"/>
    <property type="evidence" value="ECO:0007669"/>
    <property type="project" value="InterPro"/>
</dbReference>
<dbReference type="InterPro" id="IPR049059">
    <property type="entry name" value="NAD_Glu_DH_HM1"/>
</dbReference>